<dbReference type="EMBL" id="VDFR01000109">
    <property type="protein sequence ID" value="TNC40477.1"/>
    <property type="molecule type" value="Genomic_DNA"/>
</dbReference>
<evidence type="ECO:0000313" key="10">
    <source>
        <dbReference type="Proteomes" id="UP000306740"/>
    </source>
</evidence>
<evidence type="ECO:0000256" key="2">
    <source>
        <dbReference type="ARBA" id="ARBA00022475"/>
    </source>
</evidence>
<dbReference type="GO" id="GO:0055091">
    <property type="term" value="P:phospholipid homeostasis"/>
    <property type="evidence" value="ECO:0007669"/>
    <property type="project" value="TreeGrafter"/>
</dbReference>
<feature type="transmembrane region" description="Helical" evidence="6">
    <location>
        <begin position="165"/>
        <end position="196"/>
    </location>
</feature>
<dbReference type="InterPro" id="IPR035952">
    <property type="entry name" value="Rhomboid-like_sf"/>
</dbReference>
<dbReference type="SUPFAM" id="SSF144091">
    <property type="entry name" value="Rhomboid-like"/>
    <property type="match status" value="1"/>
</dbReference>
<feature type="transmembrane region" description="Helical" evidence="6">
    <location>
        <begin position="277"/>
        <end position="298"/>
    </location>
</feature>
<protein>
    <submittedName>
        <fullName evidence="9">DUF2156 domain-containing protein</fullName>
    </submittedName>
</protein>
<evidence type="ECO:0000256" key="3">
    <source>
        <dbReference type="ARBA" id="ARBA00022692"/>
    </source>
</evidence>
<dbReference type="RefSeq" id="WP_139105973.1">
    <property type="nucleotide sequence ID" value="NZ_VDFR01000057.1"/>
</dbReference>
<feature type="domain" description="Phosphatidylglycerol lysyltransferase C-terminal" evidence="7">
    <location>
        <begin position="364"/>
        <end position="667"/>
    </location>
</feature>
<keyword evidence="5 6" id="KW-0472">Membrane</keyword>
<keyword evidence="2" id="KW-1003">Cell membrane</keyword>
<evidence type="ECO:0000256" key="4">
    <source>
        <dbReference type="ARBA" id="ARBA00022989"/>
    </source>
</evidence>
<sequence length="699" mass="76652">MSRWGGTVLTVFRRLPFTSALVTLSLLVAVATTTLWSPAEDKSWFHDVAYGLPSLEAGRWWTPITGSFLAFLPIQYLPIVLTTAIFVGIGEWVLGTRTAAWVTLVGQFGAVVAVSLLVALLRHTDWAWAHARAEAYDVGFSAGAFAVLAVASAKMRPPWRARARILMWAYAIPNLILIGTLADLAHLVSLLVWLPLGPRIVGRPARLWIPGLSRYEIRWLAAAFFWLSALVTVVGQLISVEGPFGHFGGTGTSWWTVIPTVAFDLVIGVGLVHGRRLWWRFALALTVVAGAVGTIPVVTLAFSREVPQGLGLYVVVLVFDLIQVAVLVLGRRAFRNPSYRRRAHEGVSVFGGTPNEGDRDEVRQRLAAIGSPNDLAWMTTWPENRWWFPPNRDGYVTYQLRNGVALGLCDPVAEPEERAELLDMFVGAAREAGTTPCLFSVTEEVAAWARGRGWIALEVAEEAVIDLPALQFRGKKWQDVRTALNQAGKRGITHRLLPLAEAPRGLQVQVRAISDSWVGDKGLPEMGFTLGGVDEAMDPQVLVGLAIDAEGTVLGVTSWMPVHGEDGRQIGWTLDLMRRLPEGFRYTMEFLIASGCVAFKEQGYAMVSLSGAPLAHMDEDESGVDRSGIDRVLDLVRTTLEPYYGFQSLEAFKSKFQPRYKQLYMVFADEAALPKIGVALGSAYLDGLGPAKLLALLRT</sequence>
<dbReference type="Proteomes" id="UP000306740">
    <property type="component" value="Unassembled WGS sequence"/>
</dbReference>
<feature type="transmembrane region" description="Helical" evidence="6">
    <location>
        <begin position="60"/>
        <end position="87"/>
    </location>
</feature>
<evidence type="ECO:0000313" key="8">
    <source>
        <dbReference type="EMBL" id="TNC40477.1"/>
    </source>
</evidence>
<evidence type="ECO:0000256" key="1">
    <source>
        <dbReference type="ARBA" id="ARBA00004651"/>
    </source>
</evidence>
<feature type="transmembrane region" description="Helical" evidence="6">
    <location>
        <begin position="20"/>
        <end position="39"/>
    </location>
</feature>
<reference evidence="9 10" key="1">
    <citation type="submission" date="2019-05" db="EMBL/GenBank/DDBJ databases">
        <title>Mumia sp. nov., isolated from the intestinal contents of plateau pika (Ochotona curzoniae) in the Qinghai-Tibet plateau of China.</title>
        <authorList>
            <person name="Tian Z."/>
        </authorList>
    </citation>
    <scope>NUCLEOTIDE SEQUENCE [LARGE SCALE GENOMIC DNA]</scope>
    <source>
        <strain evidence="10">527</strain>
        <strain evidence="9">Z527</strain>
    </source>
</reference>
<feature type="transmembrane region" description="Helical" evidence="6">
    <location>
        <begin position="310"/>
        <end position="330"/>
    </location>
</feature>
<keyword evidence="4 6" id="KW-1133">Transmembrane helix</keyword>
<evidence type="ECO:0000256" key="5">
    <source>
        <dbReference type="ARBA" id="ARBA00023136"/>
    </source>
</evidence>
<proteinExistence type="predicted"/>
<evidence type="ECO:0000313" key="9">
    <source>
        <dbReference type="EMBL" id="TNC46324.1"/>
    </source>
</evidence>
<dbReference type="InterPro" id="IPR051211">
    <property type="entry name" value="PG_lysyltransferase"/>
</dbReference>
<feature type="transmembrane region" description="Helical" evidence="6">
    <location>
        <begin position="133"/>
        <end position="153"/>
    </location>
</feature>
<dbReference type="EMBL" id="VDFR01000057">
    <property type="protein sequence ID" value="TNC46324.1"/>
    <property type="molecule type" value="Genomic_DNA"/>
</dbReference>
<dbReference type="GO" id="GO:0005886">
    <property type="term" value="C:plasma membrane"/>
    <property type="evidence" value="ECO:0007669"/>
    <property type="project" value="UniProtKB-SubCell"/>
</dbReference>
<evidence type="ECO:0000256" key="6">
    <source>
        <dbReference type="SAM" id="Phobius"/>
    </source>
</evidence>
<evidence type="ECO:0000259" key="7">
    <source>
        <dbReference type="Pfam" id="PF09924"/>
    </source>
</evidence>
<dbReference type="OrthoDB" id="9801152at2"/>
<keyword evidence="3 6" id="KW-0812">Transmembrane</keyword>
<comment type="caution">
    <text evidence="9">The sequence shown here is derived from an EMBL/GenBank/DDBJ whole genome shotgun (WGS) entry which is preliminary data.</text>
</comment>
<organism evidence="9 10">
    <name type="scientific">Mumia zhuanghuii</name>
    <dbReference type="NCBI Taxonomy" id="2585211"/>
    <lineage>
        <taxon>Bacteria</taxon>
        <taxon>Bacillati</taxon>
        <taxon>Actinomycetota</taxon>
        <taxon>Actinomycetes</taxon>
        <taxon>Propionibacteriales</taxon>
        <taxon>Nocardioidaceae</taxon>
        <taxon>Mumia</taxon>
    </lineage>
</organism>
<feature type="transmembrane region" description="Helical" evidence="6">
    <location>
        <begin position="99"/>
        <end position="121"/>
    </location>
</feature>
<dbReference type="PANTHER" id="PTHR34697:SF2">
    <property type="entry name" value="PHOSPHATIDYLGLYCEROL LYSYLTRANSFERASE"/>
    <property type="match status" value="1"/>
</dbReference>
<dbReference type="Pfam" id="PF09924">
    <property type="entry name" value="LPG_synthase_C"/>
    <property type="match status" value="1"/>
</dbReference>
<dbReference type="InterPro" id="IPR024320">
    <property type="entry name" value="LPG_synthase_C"/>
</dbReference>
<feature type="transmembrane region" description="Helical" evidence="6">
    <location>
        <begin position="217"/>
        <end position="240"/>
    </location>
</feature>
<dbReference type="AlphaFoldDB" id="A0A5C4ML62"/>
<comment type="subcellular location">
    <subcellularLocation>
        <location evidence="1">Cell membrane</location>
        <topology evidence="1">Multi-pass membrane protein</topology>
    </subcellularLocation>
</comment>
<feature type="transmembrane region" description="Helical" evidence="6">
    <location>
        <begin position="252"/>
        <end position="272"/>
    </location>
</feature>
<name>A0A5C4ML62_9ACTN</name>
<accession>A0A5C4ML62</accession>
<gene>
    <name evidence="9" type="ORF">FHE65_12900</name>
    <name evidence="8" type="ORF">FHE65_22915</name>
</gene>
<dbReference type="GO" id="GO:0016755">
    <property type="term" value="F:aminoacyltransferase activity"/>
    <property type="evidence" value="ECO:0007669"/>
    <property type="project" value="TreeGrafter"/>
</dbReference>
<dbReference type="PANTHER" id="PTHR34697">
    <property type="entry name" value="PHOSPHATIDYLGLYCEROL LYSYLTRANSFERASE"/>
    <property type="match status" value="1"/>
</dbReference>